<name>A0A3M7SEZ6_BRAPC</name>
<keyword evidence="2" id="KW-1185">Reference proteome</keyword>
<reference evidence="1 2" key="1">
    <citation type="journal article" date="2018" name="Sci. Rep.">
        <title>Genomic signatures of local adaptation to the degree of environmental predictability in rotifers.</title>
        <authorList>
            <person name="Franch-Gras L."/>
            <person name="Hahn C."/>
            <person name="Garcia-Roger E.M."/>
            <person name="Carmona M.J."/>
            <person name="Serra M."/>
            <person name="Gomez A."/>
        </authorList>
    </citation>
    <scope>NUCLEOTIDE SEQUENCE [LARGE SCALE GENOMIC DNA]</scope>
    <source>
        <strain evidence="1">HYR1</strain>
    </source>
</reference>
<protein>
    <submittedName>
        <fullName evidence="1">Uncharacterized protein</fullName>
    </submittedName>
</protein>
<accession>A0A3M7SEZ6</accession>
<dbReference type="Proteomes" id="UP000276133">
    <property type="component" value="Unassembled WGS sequence"/>
</dbReference>
<evidence type="ECO:0000313" key="1">
    <source>
        <dbReference type="EMBL" id="RNA34245.1"/>
    </source>
</evidence>
<proteinExistence type="predicted"/>
<comment type="caution">
    <text evidence="1">The sequence shown here is derived from an EMBL/GenBank/DDBJ whole genome shotgun (WGS) entry which is preliminary data.</text>
</comment>
<organism evidence="1 2">
    <name type="scientific">Brachionus plicatilis</name>
    <name type="common">Marine rotifer</name>
    <name type="synonym">Brachionus muelleri</name>
    <dbReference type="NCBI Taxonomy" id="10195"/>
    <lineage>
        <taxon>Eukaryota</taxon>
        <taxon>Metazoa</taxon>
        <taxon>Spiralia</taxon>
        <taxon>Gnathifera</taxon>
        <taxon>Rotifera</taxon>
        <taxon>Eurotatoria</taxon>
        <taxon>Monogononta</taxon>
        <taxon>Pseudotrocha</taxon>
        <taxon>Ploima</taxon>
        <taxon>Brachionidae</taxon>
        <taxon>Brachionus</taxon>
    </lineage>
</organism>
<dbReference type="AlphaFoldDB" id="A0A3M7SEZ6"/>
<dbReference type="EMBL" id="REGN01001512">
    <property type="protein sequence ID" value="RNA34245.1"/>
    <property type="molecule type" value="Genomic_DNA"/>
</dbReference>
<sequence length="91" mass="10991">MEMERNGNGFLWNASPFHSFLGTDHFILARTTSIFIELSEFYRIDLMKLDKTSFRKVFYSSCYFYINFTRYKQIFSLISDNFLIEKNKLNK</sequence>
<gene>
    <name evidence="1" type="ORF">BpHYR1_000074</name>
</gene>
<evidence type="ECO:0000313" key="2">
    <source>
        <dbReference type="Proteomes" id="UP000276133"/>
    </source>
</evidence>